<comment type="pathway">
    <text evidence="1 6">Carbohydrate biosynthesis; dTDP-L-rhamnose biosynthesis.</text>
</comment>
<dbReference type="GO" id="GO:0008831">
    <property type="term" value="F:dTDP-4-dehydrorhamnose reductase activity"/>
    <property type="evidence" value="ECO:0007669"/>
    <property type="project" value="UniProtKB-EC"/>
</dbReference>
<comment type="catalytic activity">
    <reaction evidence="5">
        <text>dTDP-beta-L-rhamnose + NADP(+) = dTDP-4-dehydro-beta-L-rhamnose + NADPH + H(+)</text>
        <dbReference type="Rhea" id="RHEA:21796"/>
        <dbReference type="ChEBI" id="CHEBI:15378"/>
        <dbReference type="ChEBI" id="CHEBI:57510"/>
        <dbReference type="ChEBI" id="CHEBI:57783"/>
        <dbReference type="ChEBI" id="CHEBI:58349"/>
        <dbReference type="ChEBI" id="CHEBI:62830"/>
        <dbReference type="EC" id="1.1.1.133"/>
    </reaction>
</comment>
<dbReference type="GO" id="GO:0005829">
    <property type="term" value="C:cytosol"/>
    <property type="evidence" value="ECO:0007669"/>
    <property type="project" value="TreeGrafter"/>
</dbReference>
<evidence type="ECO:0000256" key="4">
    <source>
        <dbReference type="ARBA" id="ARBA00017099"/>
    </source>
</evidence>
<accession>A0A5M8R4X1</accession>
<reference evidence="8 9" key="1">
    <citation type="submission" date="2019-05" db="EMBL/GenBank/DDBJ databases">
        <authorList>
            <person name="Qu J.-H."/>
        </authorList>
    </citation>
    <scope>NUCLEOTIDE SEQUENCE [LARGE SCALE GENOMIC DNA]</scope>
    <source>
        <strain evidence="8 9">NS28</strain>
    </source>
</reference>
<dbReference type="EC" id="1.1.1.133" evidence="3 6"/>
<organism evidence="8 9">
    <name type="scientific">Dyadobacter flavalbus</name>
    <dbReference type="NCBI Taxonomy" id="2579942"/>
    <lineage>
        <taxon>Bacteria</taxon>
        <taxon>Pseudomonadati</taxon>
        <taxon>Bacteroidota</taxon>
        <taxon>Cytophagia</taxon>
        <taxon>Cytophagales</taxon>
        <taxon>Spirosomataceae</taxon>
        <taxon>Dyadobacter</taxon>
    </lineage>
</organism>
<name>A0A5M8R4X1_9BACT</name>
<dbReference type="UniPathway" id="UPA00124"/>
<dbReference type="NCBIfam" id="TIGR01214">
    <property type="entry name" value="rmlD"/>
    <property type="match status" value="1"/>
</dbReference>
<comment type="similarity">
    <text evidence="2 6">Belongs to the dTDP-4-dehydrorhamnose reductase family.</text>
</comment>
<evidence type="ECO:0000256" key="3">
    <source>
        <dbReference type="ARBA" id="ARBA00012929"/>
    </source>
</evidence>
<dbReference type="EMBL" id="VBSN01000022">
    <property type="protein sequence ID" value="KAA6441192.1"/>
    <property type="molecule type" value="Genomic_DNA"/>
</dbReference>
<dbReference type="InterPro" id="IPR005913">
    <property type="entry name" value="dTDP_dehydrorham_reduct"/>
</dbReference>
<keyword evidence="6 8" id="KW-0560">Oxidoreductase</keyword>
<dbReference type="CDD" id="cd05254">
    <property type="entry name" value="dTDP_HR_like_SDR_e"/>
    <property type="match status" value="1"/>
</dbReference>
<dbReference type="AlphaFoldDB" id="A0A5M8R4X1"/>
<comment type="function">
    <text evidence="6">Catalyzes the reduction of dTDP-6-deoxy-L-lyxo-4-hexulose to yield dTDP-L-rhamnose.</text>
</comment>
<evidence type="ECO:0000256" key="6">
    <source>
        <dbReference type="RuleBase" id="RU364082"/>
    </source>
</evidence>
<dbReference type="GO" id="GO:0019305">
    <property type="term" value="P:dTDP-rhamnose biosynthetic process"/>
    <property type="evidence" value="ECO:0007669"/>
    <property type="project" value="UniProtKB-UniPathway"/>
</dbReference>
<dbReference type="Proteomes" id="UP000323994">
    <property type="component" value="Unassembled WGS sequence"/>
</dbReference>
<dbReference type="Gene3D" id="3.40.50.720">
    <property type="entry name" value="NAD(P)-binding Rossmann-like Domain"/>
    <property type="match status" value="1"/>
</dbReference>
<dbReference type="PANTHER" id="PTHR10491">
    <property type="entry name" value="DTDP-4-DEHYDRORHAMNOSE REDUCTASE"/>
    <property type="match status" value="1"/>
</dbReference>
<dbReference type="SUPFAM" id="SSF51735">
    <property type="entry name" value="NAD(P)-binding Rossmann-fold domains"/>
    <property type="match status" value="1"/>
</dbReference>
<dbReference type="InterPro" id="IPR036291">
    <property type="entry name" value="NAD(P)-bd_dom_sf"/>
</dbReference>
<dbReference type="RefSeq" id="WP_139010717.1">
    <property type="nucleotide sequence ID" value="NZ_VBSN01000022.1"/>
</dbReference>
<evidence type="ECO:0000256" key="2">
    <source>
        <dbReference type="ARBA" id="ARBA00010944"/>
    </source>
</evidence>
<dbReference type="Gene3D" id="3.90.25.10">
    <property type="entry name" value="UDP-galactose 4-epimerase, domain 1"/>
    <property type="match status" value="1"/>
</dbReference>
<keyword evidence="6" id="KW-0521">NADP</keyword>
<proteinExistence type="inferred from homology"/>
<evidence type="ECO:0000313" key="9">
    <source>
        <dbReference type="Proteomes" id="UP000323994"/>
    </source>
</evidence>
<evidence type="ECO:0000313" key="8">
    <source>
        <dbReference type="EMBL" id="KAA6441192.1"/>
    </source>
</evidence>
<sequence>MKIIVLGAAGQLGSCIKKVAAERNIHDLLFATQENGNILDEALLNKLLDREKPEYVINCAAYTAVDKAEDEQELCRRINRDGASNVAKACKQHNASLVHISTDFVFKGNVAYPLNETDPTLPENIYGITKLEGETAIAGLLPEHFIIRTSWLYSEFGNNFVKTMLRLGKDRSELGIIADQIGSPTYAIDLAGAILDITESESKSYGIYHYSNEGVASWYDLAKAVFDISNMPLRLNPLKTAEYVTKAVRPAYSVMDKSKIKSTFGIKIPYWRDSLAKCMEQLAVTA</sequence>
<dbReference type="OrthoDB" id="9803892at2"/>
<gene>
    <name evidence="8" type="primary">rfbD</name>
    <name evidence="8" type="ORF">FEM33_03465</name>
</gene>
<comment type="caution">
    <text evidence="8">The sequence shown here is derived from an EMBL/GenBank/DDBJ whole genome shotgun (WGS) entry which is preliminary data.</text>
</comment>
<protein>
    <recommendedName>
        <fullName evidence="4 6">dTDP-4-dehydrorhamnose reductase</fullName>
        <ecNumber evidence="3 6">1.1.1.133</ecNumber>
    </recommendedName>
</protein>
<dbReference type="InterPro" id="IPR029903">
    <property type="entry name" value="RmlD-like-bd"/>
</dbReference>
<feature type="domain" description="RmlD-like substrate binding" evidence="7">
    <location>
        <begin position="1"/>
        <end position="282"/>
    </location>
</feature>
<evidence type="ECO:0000259" key="7">
    <source>
        <dbReference type="Pfam" id="PF04321"/>
    </source>
</evidence>
<dbReference type="Pfam" id="PF04321">
    <property type="entry name" value="RmlD_sub_bind"/>
    <property type="match status" value="1"/>
</dbReference>
<evidence type="ECO:0000256" key="1">
    <source>
        <dbReference type="ARBA" id="ARBA00004781"/>
    </source>
</evidence>
<evidence type="ECO:0000256" key="5">
    <source>
        <dbReference type="ARBA" id="ARBA00048200"/>
    </source>
</evidence>
<keyword evidence="9" id="KW-1185">Reference proteome</keyword>
<dbReference type="PANTHER" id="PTHR10491:SF4">
    <property type="entry name" value="METHIONINE ADENOSYLTRANSFERASE 2 SUBUNIT BETA"/>
    <property type="match status" value="1"/>
</dbReference>